<accession>A0AB39KXU3</accession>
<evidence type="ECO:0008006" key="2">
    <source>
        <dbReference type="Google" id="ProtNLM"/>
    </source>
</evidence>
<dbReference type="AlphaFoldDB" id="A0AB39KXU3"/>
<proteinExistence type="predicted"/>
<protein>
    <recommendedName>
        <fullName evidence="2">RCK C-terminal domain-containing protein</fullName>
    </recommendedName>
</protein>
<dbReference type="EMBL" id="CP158375">
    <property type="protein sequence ID" value="XDO98073.1"/>
    <property type="molecule type" value="Genomic_DNA"/>
</dbReference>
<organism evidence="1">
    <name type="scientific">Caulobacter sp. 73W</name>
    <dbReference type="NCBI Taxonomy" id="3161137"/>
    <lineage>
        <taxon>Bacteria</taxon>
        <taxon>Pseudomonadati</taxon>
        <taxon>Pseudomonadota</taxon>
        <taxon>Alphaproteobacteria</taxon>
        <taxon>Caulobacterales</taxon>
        <taxon>Caulobacteraceae</taxon>
        <taxon>Caulobacter</taxon>
    </lineage>
</organism>
<gene>
    <name evidence="1" type="ORF">ABOZ73_06565</name>
</gene>
<reference evidence="1" key="1">
    <citation type="submission" date="2024-06" db="EMBL/GenBank/DDBJ databases">
        <title>Caulobacter inopinatus, sp. nov.</title>
        <authorList>
            <person name="Donachie S.P."/>
        </authorList>
    </citation>
    <scope>NUCLEOTIDE SEQUENCE</scope>
    <source>
        <strain evidence="1">73W</strain>
    </source>
</reference>
<sequence length="70" mass="6983">MRVPAPADGLGWSRLLTWLGCAGRPKGAHGLVEVATPGGPAVAAPGDWIVLSAGGDYHVAVVPQPSGRAS</sequence>
<dbReference type="RefSeq" id="WP_369061703.1">
    <property type="nucleotide sequence ID" value="NZ_CP158375.1"/>
</dbReference>
<evidence type="ECO:0000313" key="1">
    <source>
        <dbReference type="EMBL" id="XDO98073.1"/>
    </source>
</evidence>
<name>A0AB39KXU3_9CAUL</name>